<reference evidence="2" key="1">
    <citation type="submission" date="2022-11" db="UniProtKB">
        <authorList>
            <consortium name="WormBaseParasite"/>
        </authorList>
    </citation>
    <scope>IDENTIFICATION</scope>
</reference>
<name>A0A914RCN3_9BILA</name>
<evidence type="ECO:0000313" key="2">
    <source>
        <dbReference type="WBParaSite" id="PDA_v2.g9390.t1"/>
    </source>
</evidence>
<protein>
    <submittedName>
        <fullName evidence="2">Uncharacterized protein</fullName>
    </submittedName>
</protein>
<sequence length="80" mass="8821">MKLWDLSAVGWKEFADVPSTVSKDNVYAFLSFCDPVCDILPASQAPLTTAMTLNLKTNEIKFQRVAEDVPVIALLCSITE</sequence>
<dbReference type="WBParaSite" id="PDA_v2.g9390.t1">
    <property type="protein sequence ID" value="PDA_v2.g9390.t1"/>
    <property type="gene ID" value="PDA_v2.g9390"/>
</dbReference>
<proteinExistence type="predicted"/>
<evidence type="ECO:0000313" key="1">
    <source>
        <dbReference type="Proteomes" id="UP000887578"/>
    </source>
</evidence>
<dbReference type="AlphaFoldDB" id="A0A914RCN3"/>
<accession>A0A914RCN3</accession>
<dbReference type="Proteomes" id="UP000887578">
    <property type="component" value="Unplaced"/>
</dbReference>
<organism evidence="1 2">
    <name type="scientific">Panagrolaimus davidi</name>
    <dbReference type="NCBI Taxonomy" id="227884"/>
    <lineage>
        <taxon>Eukaryota</taxon>
        <taxon>Metazoa</taxon>
        <taxon>Ecdysozoa</taxon>
        <taxon>Nematoda</taxon>
        <taxon>Chromadorea</taxon>
        <taxon>Rhabditida</taxon>
        <taxon>Tylenchina</taxon>
        <taxon>Panagrolaimomorpha</taxon>
        <taxon>Panagrolaimoidea</taxon>
        <taxon>Panagrolaimidae</taxon>
        <taxon>Panagrolaimus</taxon>
    </lineage>
</organism>
<keyword evidence="1" id="KW-1185">Reference proteome</keyword>